<evidence type="ECO:0000313" key="1">
    <source>
        <dbReference type="EMBL" id="PLW38103.1"/>
    </source>
</evidence>
<proteinExistence type="predicted"/>
<gene>
    <name evidence="1" type="ORF">PCASD_11820</name>
</gene>
<organism evidence="1 2">
    <name type="scientific">Puccinia coronata f. sp. avenae</name>
    <dbReference type="NCBI Taxonomy" id="200324"/>
    <lineage>
        <taxon>Eukaryota</taxon>
        <taxon>Fungi</taxon>
        <taxon>Dikarya</taxon>
        <taxon>Basidiomycota</taxon>
        <taxon>Pucciniomycotina</taxon>
        <taxon>Pucciniomycetes</taxon>
        <taxon>Pucciniales</taxon>
        <taxon>Pucciniaceae</taxon>
        <taxon>Puccinia</taxon>
    </lineage>
</organism>
<dbReference type="Proteomes" id="UP000235392">
    <property type="component" value="Unassembled WGS sequence"/>
</dbReference>
<feature type="non-terminal residue" evidence="1">
    <location>
        <position position="70"/>
    </location>
</feature>
<sequence>MLSKTLSCATIVSDPQPSPFSFADKAAFEDQEEHRTSLLLRVGLGTQAQASLVEAWKAGGYLALAAKYKP</sequence>
<reference evidence="1 2" key="1">
    <citation type="submission" date="2017-11" db="EMBL/GenBank/DDBJ databases">
        <title>De novo assembly and phasing of dikaryotic genomes from two isolates of Puccinia coronata f. sp. avenae, the causal agent of oat crown rust.</title>
        <authorList>
            <person name="Miller M.E."/>
            <person name="Zhang Y."/>
            <person name="Omidvar V."/>
            <person name="Sperschneider J."/>
            <person name="Schwessinger B."/>
            <person name="Raley C."/>
            <person name="Palmer J.M."/>
            <person name="Garnica D."/>
            <person name="Upadhyaya N."/>
            <person name="Rathjen J."/>
            <person name="Taylor J.M."/>
            <person name="Park R.F."/>
            <person name="Dodds P.N."/>
            <person name="Hirsch C.D."/>
            <person name="Kianian S.F."/>
            <person name="Figueroa M."/>
        </authorList>
    </citation>
    <scope>NUCLEOTIDE SEQUENCE [LARGE SCALE GENOMIC DNA]</scope>
    <source>
        <strain evidence="1">12SD80</strain>
    </source>
</reference>
<comment type="caution">
    <text evidence="1">The sequence shown here is derived from an EMBL/GenBank/DDBJ whole genome shotgun (WGS) entry which is preliminary data.</text>
</comment>
<dbReference type="EMBL" id="PGCI01000133">
    <property type="protein sequence ID" value="PLW38103.1"/>
    <property type="molecule type" value="Genomic_DNA"/>
</dbReference>
<evidence type="ECO:0000313" key="2">
    <source>
        <dbReference type="Proteomes" id="UP000235392"/>
    </source>
</evidence>
<dbReference type="AlphaFoldDB" id="A0A2N5UK28"/>
<protein>
    <submittedName>
        <fullName evidence="1">Uncharacterized protein</fullName>
    </submittedName>
</protein>
<name>A0A2N5UK28_9BASI</name>
<accession>A0A2N5UK28</accession>